<proteinExistence type="inferred from homology"/>
<dbReference type="SUPFAM" id="SSF161098">
    <property type="entry name" value="MetI-like"/>
    <property type="match status" value="1"/>
</dbReference>
<name>A0ABW4RFZ9_9BACL</name>
<keyword evidence="6 7" id="KW-0472">Membrane</keyword>
<feature type="domain" description="ABC transmembrane type-1" evidence="8">
    <location>
        <begin position="59"/>
        <end position="240"/>
    </location>
</feature>
<sequence>MSIRDWWKGIWPPLGAVVLFLLLWQAATSFFHIEDWILPSPARIVTEASNSYDRLLGHTWATLQLTLEGFGIGVVIGLLVAGILHVIPFLRQALYPLLILSQNIPVIALGPLLIIWFGFGILSKLIVIVLVCFFPITVAALGGLAGTDRTMLNYMQMIGANRGQIFWKLELPYSLPAVFSGLRIAATYSIMGAIIAEWISSDQGLGYYMLLQQSAFRTDRMFVAILIVIALSLVMFSLIVLLEHWCIRWQRTNHERQGGHGDEKS</sequence>
<dbReference type="CDD" id="cd06261">
    <property type="entry name" value="TM_PBP2"/>
    <property type="match status" value="1"/>
</dbReference>
<gene>
    <name evidence="9" type="ORF">ACFSC9_04110</name>
</gene>
<feature type="transmembrane region" description="Helical" evidence="7">
    <location>
        <begin position="125"/>
        <end position="147"/>
    </location>
</feature>
<dbReference type="InterPro" id="IPR000515">
    <property type="entry name" value="MetI-like"/>
</dbReference>
<keyword evidence="10" id="KW-1185">Reference proteome</keyword>
<dbReference type="RefSeq" id="WP_347324348.1">
    <property type="nucleotide sequence ID" value="NZ_JBCGUH010000003.1"/>
</dbReference>
<evidence type="ECO:0000313" key="9">
    <source>
        <dbReference type="EMBL" id="MFD1884699.1"/>
    </source>
</evidence>
<evidence type="ECO:0000256" key="1">
    <source>
        <dbReference type="ARBA" id="ARBA00004651"/>
    </source>
</evidence>
<keyword evidence="4 7" id="KW-0812">Transmembrane</keyword>
<comment type="subcellular location">
    <subcellularLocation>
        <location evidence="1 7">Cell membrane</location>
        <topology evidence="1 7">Multi-pass membrane protein</topology>
    </subcellularLocation>
</comment>
<feature type="transmembrane region" description="Helical" evidence="7">
    <location>
        <begin position="97"/>
        <end position="119"/>
    </location>
</feature>
<keyword evidence="5 7" id="KW-1133">Transmembrane helix</keyword>
<accession>A0ABW4RFZ9</accession>
<organism evidence="9 10">
    <name type="scientific">Paenibacillus wenxiniae</name>
    <dbReference type="NCBI Taxonomy" id="1636843"/>
    <lineage>
        <taxon>Bacteria</taxon>
        <taxon>Bacillati</taxon>
        <taxon>Bacillota</taxon>
        <taxon>Bacilli</taxon>
        <taxon>Bacillales</taxon>
        <taxon>Paenibacillaceae</taxon>
        <taxon>Paenibacillus</taxon>
    </lineage>
</organism>
<dbReference type="EMBL" id="JBHUEH010000010">
    <property type="protein sequence ID" value="MFD1884699.1"/>
    <property type="molecule type" value="Genomic_DNA"/>
</dbReference>
<feature type="transmembrane region" description="Helical" evidence="7">
    <location>
        <begin position="177"/>
        <end position="201"/>
    </location>
</feature>
<evidence type="ECO:0000313" key="10">
    <source>
        <dbReference type="Proteomes" id="UP001597233"/>
    </source>
</evidence>
<dbReference type="PANTHER" id="PTHR30151:SF20">
    <property type="entry name" value="ABC TRANSPORTER PERMEASE PROTEIN HI_0355-RELATED"/>
    <property type="match status" value="1"/>
</dbReference>
<reference evidence="10" key="1">
    <citation type="journal article" date="2019" name="Int. J. Syst. Evol. Microbiol.">
        <title>The Global Catalogue of Microorganisms (GCM) 10K type strain sequencing project: providing services to taxonomists for standard genome sequencing and annotation.</title>
        <authorList>
            <consortium name="The Broad Institute Genomics Platform"/>
            <consortium name="The Broad Institute Genome Sequencing Center for Infectious Disease"/>
            <person name="Wu L."/>
            <person name="Ma J."/>
        </authorList>
    </citation>
    <scope>NUCLEOTIDE SEQUENCE [LARGE SCALE GENOMIC DNA]</scope>
    <source>
        <strain evidence="10">CCUG 54950</strain>
    </source>
</reference>
<feature type="transmembrane region" description="Helical" evidence="7">
    <location>
        <begin position="70"/>
        <end position="90"/>
    </location>
</feature>
<keyword evidence="3" id="KW-1003">Cell membrane</keyword>
<evidence type="ECO:0000259" key="8">
    <source>
        <dbReference type="PROSITE" id="PS50928"/>
    </source>
</evidence>
<evidence type="ECO:0000256" key="3">
    <source>
        <dbReference type="ARBA" id="ARBA00022475"/>
    </source>
</evidence>
<dbReference type="Gene3D" id="1.10.3720.10">
    <property type="entry name" value="MetI-like"/>
    <property type="match status" value="1"/>
</dbReference>
<dbReference type="Proteomes" id="UP001597233">
    <property type="component" value="Unassembled WGS sequence"/>
</dbReference>
<evidence type="ECO:0000256" key="7">
    <source>
        <dbReference type="RuleBase" id="RU363032"/>
    </source>
</evidence>
<protein>
    <submittedName>
        <fullName evidence="9">ABC transporter permease</fullName>
    </submittedName>
</protein>
<evidence type="ECO:0000256" key="6">
    <source>
        <dbReference type="ARBA" id="ARBA00023136"/>
    </source>
</evidence>
<evidence type="ECO:0000256" key="5">
    <source>
        <dbReference type="ARBA" id="ARBA00022989"/>
    </source>
</evidence>
<evidence type="ECO:0000256" key="4">
    <source>
        <dbReference type="ARBA" id="ARBA00022692"/>
    </source>
</evidence>
<keyword evidence="2 7" id="KW-0813">Transport</keyword>
<comment type="similarity">
    <text evidence="7">Belongs to the binding-protein-dependent transport system permease family.</text>
</comment>
<dbReference type="Pfam" id="PF00528">
    <property type="entry name" value="BPD_transp_1"/>
    <property type="match status" value="1"/>
</dbReference>
<dbReference type="InterPro" id="IPR035906">
    <property type="entry name" value="MetI-like_sf"/>
</dbReference>
<dbReference type="PROSITE" id="PS50928">
    <property type="entry name" value="ABC_TM1"/>
    <property type="match status" value="1"/>
</dbReference>
<dbReference type="PANTHER" id="PTHR30151">
    <property type="entry name" value="ALKANE SULFONATE ABC TRANSPORTER-RELATED, MEMBRANE SUBUNIT"/>
    <property type="match status" value="1"/>
</dbReference>
<feature type="transmembrane region" description="Helical" evidence="7">
    <location>
        <begin position="221"/>
        <end position="242"/>
    </location>
</feature>
<comment type="caution">
    <text evidence="9">The sequence shown here is derived from an EMBL/GenBank/DDBJ whole genome shotgun (WGS) entry which is preliminary data.</text>
</comment>
<evidence type="ECO:0000256" key="2">
    <source>
        <dbReference type="ARBA" id="ARBA00022448"/>
    </source>
</evidence>